<protein>
    <submittedName>
        <fullName evidence="5">Autoinducer binding domain-containing protein</fullName>
    </submittedName>
</protein>
<organism evidence="5 6">
    <name type="scientific">Cocleimonas flava</name>
    <dbReference type="NCBI Taxonomy" id="634765"/>
    <lineage>
        <taxon>Bacteria</taxon>
        <taxon>Pseudomonadati</taxon>
        <taxon>Pseudomonadota</taxon>
        <taxon>Gammaproteobacteria</taxon>
        <taxon>Thiotrichales</taxon>
        <taxon>Thiotrichaceae</taxon>
        <taxon>Cocleimonas</taxon>
    </lineage>
</organism>
<evidence type="ECO:0000313" key="6">
    <source>
        <dbReference type="Proteomes" id="UP000294887"/>
    </source>
</evidence>
<dbReference type="InterPro" id="IPR005143">
    <property type="entry name" value="TF_LuxR_autoind-bd_dom"/>
</dbReference>
<feature type="domain" description="Transcription factor LuxR-like autoinducer-binding" evidence="4">
    <location>
        <begin position="29"/>
        <end position="170"/>
    </location>
</feature>
<sequence length="259" mass="30209">MSIDDKTTFIRNDCFIQQLYDNDSPSGKFSLLEKEVRKAGFNAALYTFIPKLSQLSNSLEPVFQYSNIYQQRMRDYKNNQTHRDDFVIRLFKSGNTQCIDWWEISKQIELTKKEKHANHKTKEHFGVSRGISFPTLNNDMGIAYVSVIKFKDNPSNNNVSSEMLAYLNQCSQVYHDHAMTHQDLRYHFILPILRTLTPKKVTLIEYLISGKPINCISKHENISTRYAEKLLIETRKQFGNISTNELIYLMGCLNIADYI</sequence>
<keyword evidence="1" id="KW-0805">Transcription regulation</keyword>
<dbReference type="OrthoDB" id="5622984at2"/>
<dbReference type="Gene3D" id="3.30.450.80">
    <property type="entry name" value="Transcription factor LuxR-like, autoinducer-binding domain"/>
    <property type="match status" value="1"/>
</dbReference>
<dbReference type="AlphaFoldDB" id="A0A4R1F8J4"/>
<accession>A0A4R1F8J4</accession>
<gene>
    <name evidence="5" type="ORF">EV695_1563</name>
</gene>
<name>A0A4R1F8J4_9GAMM</name>
<proteinExistence type="predicted"/>
<dbReference type="RefSeq" id="WP_131905370.1">
    <property type="nucleotide sequence ID" value="NZ_BAAAFU010000004.1"/>
</dbReference>
<dbReference type="Proteomes" id="UP000294887">
    <property type="component" value="Unassembled WGS sequence"/>
</dbReference>
<dbReference type="Pfam" id="PF03472">
    <property type="entry name" value="Autoind_bind"/>
    <property type="match status" value="1"/>
</dbReference>
<comment type="caution">
    <text evidence="5">The sequence shown here is derived from an EMBL/GenBank/DDBJ whole genome shotgun (WGS) entry which is preliminary data.</text>
</comment>
<dbReference type="InterPro" id="IPR036693">
    <property type="entry name" value="TF_LuxR_autoind-bd_dom_sf"/>
</dbReference>
<dbReference type="EMBL" id="SMFQ01000003">
    <property type="protein sequence ID" value="TCJ87061.1"/>
    <property type="molecule type" value="Genomic_DNA"/>
</dbReference>
<keyword evidence="3" id="KW-0804">Transcription</keyword>
<evidence type="ECO:0000256" key="2">
    <source>
        <dbReference type="ARBA" id="ARBA00023125"/>
    </source>
</evidence>
<keyword evidence="2" id="KW-0238">DNA-binding</keyword>
<evidence type="ECO:0000313" key="5">
    <source>
        <dbReference type="EMBL" id="TCJ87061.1"/>
    </source>
</evidence>
<dbReference type="GO" id="GO:0003677">
    <property type="term" value="F:DNA binding"/>
    <property type="evidence" value="ECO:0007669"/>
    <property type="project" value="UniProtKB-KW"/>
</dbReference>
<evidence type="ECO:0000256" key="1">
    <source>
        <dbReference type="ARBA" id="ARBA00023015"/>
    </source>
</evidence>
<keyword evidence="6" id="KW-1185">Reference proteome</keyword>
<dbReference type="SUPFAM" id="SSF75516">
    <property type="entry name" value="Pheromone-binding domain of LuxR-like quorum-sensing transcription factors"/>
    <property type="match status" value="1"/>
</dbReference>
<evidence type="ECO:0000259" key="4">
    <source>
        <dbReference type="Pfam" id="PF03472"/>
    </source>
</evidence>
<evidence type="ECO:0000256" key="3">
    <source>
        <dbReference type="ARBA" id="ARBA00023163"/>
    </source>
</evidence>
<reference evidence="5 6" key="1">
    <citation type="submission" date="2019-03" db="EMBL/GenBank/DDBJ databases">
        <title>Genomic Encyclopedia of Type Strains, Phase IV (KMG-IV): sequencing the most valuable type-strain genomes for metagenomic binning, comparative biology and taxonomic classification.</title>
        <authorList>
            <person name="Goeker M."/>
        </authorList>
    </citation>
    <scope>NUCLEOTIDE SEQUENCE [LARGE SCALE GENOMIC DNA]</scope>
    <source>
        <strain evidence="5 6">DSM 24830</strain>
    </source>
</reference>